<evidence type="ECO:0000313" key="1">
    <source>
        <dbReference type="EMBL" id="KAA9010169.1"/>
    </source>
</evidence>
<dbReference type="EMBL" id="VYQE01000001">
    <property type="protein sequence ID" value="KAA9010169.1"/>
    <property type="molecule type" value="Genomic_DNA"/>
</dbReference>
<name>A0A5J5GPA8_9RHOB</name>
<evidence type="ECO:0000313" key="2">
    <source>
        <dbReference type="Proteomes" id="UP000326554"/>
    </source>
</evidence>
<dbReference type="Proteomes" id="UP000326554">
    <property type="component" value="Unassembled WGS sequence"/>
</dbReference>
<gene>
    <name evidence="1" type="ORF">F3S47_02650</name>
</gene>
<proteinExistence type="predicted"/>
<keyword evidence="2" id="KW-1185">Reference proteome</keyword>
<reference evidence="1 2" key="1">
    <citation type="submission" date="2019-09" db="EMBL/GenBank/DDBJ databases">
        <authorList>
            <person name="Park J.-S."/>
            <person name="Choi H.-J."/>
        </authorList>
    </citation>
    <scope>NUCLEOTIDE SEQUENCE [LARGE SCALE GENOMIC DNA]</scope>
    <source>
        <strain evidence="1 2">176SS1-4</strain>
    </source>
</reference>
<protein>
    <submittedName>
        <fullName evidence="1">Uncharacterized protein</fullName>
    </submittedName>
</protein>
<dbReference type="RefSeq" id="WP_150443655.1">
    <property type="nucleotide sequence ID" value="NZ_VYQE01000001.1"/>
</dbReference>
<organism evidence="1 2">
    <name type="scientific">Histidinibacterium aquaticum</name>
    <dbReference type="NCBI Taxonomy" id="2613962"/>
    <lineage>
        <taxon>Bacteria</taxon>
        <taxon>Pseudomonadati</taxon>
        <taxon>Pseudomonadota</taxon>
        <taxon>Alphaproteobacteria</taxon>
        <taxon>Rhodobacterales</taxon>
        <taxon>Paracoccaceae</taxon>
        <taxon>Histidinibacterium</taxon>
    </lineage>
</organism>
<dbReference type="AlphaFoldDB" id="A0A5J5GPA8"/>
<comment type="caution">
    <text evidence="1">The sequence shown here is derived from an EMBL/GenBank/DDBJ whole genome shotgun (WGS) entry which is preliminary data.</text>
</comment>
<accession>A0A5J5GPA8</accession>
<sequence>MRLEQRLKQVERKRAPADEPIFVFFRTFFDAADGSEVERFRRAVVIYGPNDTDFFDADDDEPASAFEERVKLAVNETLESRRAPQ</sequence>